<accession>A0A7W2L5V9</accession>
<reference evidence="2" key="2">
    <citation type="submission" date="2022-05" db="EMBL/GenBank/DDBJ databases">
        <authorList>
            <person name="Yi M."/>
        </authorList>
    </citation>
    <scope>NUCLEOTIDE SEQUENCE</scope>
    <source>
        <strain evidence="2">DS2</strain>
    </source>
</reference>
<dbReference type="AlphaFoldDB" id="A0A7W2L5V9"/>
<sequence>MSDRTAPSSARPPGGVFLSRYATVLKAVDARYDIRGYVLARMVRLCLKNRGTVPLALRDQYAQYAQKKAFVFLEGCAVQLLFGPAGRFSPHEYRYHVSVDS</sequence>
<evidence type="ECO:0000313" key="1">
    <source>
        <dbReference type="EMBL" id="MBA6118882.1"/>
    </source>
</evidence>
<name>A0A7W2L5V9_PSEPU</name>
<dbReference type="EMBL" id="JAMHFX010000171">
    <property type="protein sequence ID" value="MCO1621631.1"/>
    <property type="molecule type" value="Genomic_DNA"/>
</dbReference>
<dbReference type="EMBL" id="JACGDG010000028">
    <property type="protein sequence ID" value="MBA6118882.1"/>
    <property type="molecule type" value="Genomic_DNA"/>
</dbReference>
<reference evidence="1 3" key="1">
    <citation type="submission" date="2020-07" db="EMBL/GenBank/DDBJ databases">
        <title>Diversity of carbapenemase encoding genes among Pseudomonas putida group clinical isolates in a tertiary Brazilian hospital.</title>
        <authorList>
            <person name="Alberto-Lei F."/>
            <person name="Nodari C.S."/>
            <person name="Streling A.P."/>
            <person name="Paulino J.T."/>
            <person name="Bessa-Neto F.O."/>
            <person name="Cayo R."/>
            <person name="Gales A.C."/>
        </authorList>
    </citation>
    <scope>NUCLEOTIDE SEQUENCE [LARGE SCALE GENOMIC DNA]</scope>
    <source>
        <strain evidence="1 3">12464</strain>
    </source>
</reference>
<protein>
    <submittedName>
        <fullName evidence="1">Uncharacterized protein</fullName>
    </submittedName>
</protein>
<gene>
    <name evidence="1" type="ORF">H4C47_24520</name>
    <name evidence="2" type="ORF">M8C81_13590</name>
</gene>
<organism evidence="1 3">
    <name type="scientific">Pseudomonas putida</name>
    <name type="common">Arthrobacter siderocapsulatus</name>
    <dbReference type="NCBI Taxonomy" id="303"/>
    <lineage>
        <taxon>Bacteria</taxon>
        <taxon>Pseudomonadati</taxon>
        <taxon>Pseudomonadota</taxon>
        <taxon>Gammaproteobacteria</taxon>
        <taxon>Pseudomonadales</taxon>
        <taxon>Pseudomonadaceae</taxon>
        <taxon>Pseudomonas</taxon>
    </lineage>
</organism>
<dbReference type="Proteomes" id="UP000553948">
    <property type="component" value="Unassembled WGS sequence"/>
</dbReference>
<dbReference type="RefSeq" id="WP_080694524.1">
    <property type="nucleotide sequence ID" value="NZ_CP060529.1"/>
</dbReference>
<reference evidence="2" key="3">
    <citation type="submission" date="2023-08" db="EMBL/GenBank/DDBJ databases">
        <title>Isolation, Identification, Denitrification Characteristics of A Highly Efficient Aerobic Denitrifying Bacterial Strain DS2.</title>
        <authorList>
            <person name="Wang H."/>
        </authorList>
    </citation>
    <scope>NUCLEOTIDE SEQUENCE</scope>
    <source>
        <strain evidence="2">DS2</strain>
    </source>
</reference>
<evidence type="ECO:0000313" key="2">
    <source>
        <dbReference type="EMBL" id="MCO1621631.1"/>
    </source>
</evidence>
<dbReference type="Proteomes" id="UP001202943">
    <property type="component" value="Unassembled WGS sequence"/>
</dbReference>
<evidence type="ECO:0000313" key="3">
    <source>
        <dbReference type="Proteomes" id="UP000553948"/>
    </source>
</evidence>
<comment type="caution">
    <text evidence="1">The sequence shown here is derived from an EMBL/GenBank/DDBJ whole genome shotgun (WGS) entry which is preliminary data.</text>
</comment>
<proteinExistence type="predicted"/>